<evidence type="ECO:0000259" key="5">
    <source>
        <dbReference type="PROSITE" id="PS50893"/>
    </source>
</evidence>
<dbReference type="RefSeq" id="WP_092756893.1">
    <property type="nucleotide sequence ID" value="NZ_JAVDXT010000002.1"/>
</dbReference>
<name>A0ABU2C7G1_9BURK</name>
<proteinExistence type="predicted"/>
<gene>
    <name evidence="6" type="ORF">J2X19_001888</name>
</gene>
<evidence type="ECO:0000256" key="3">
    <source>
        <dbReference type="ARBA" id="ARBA00022741"/>
    </source>
</evidence>
<dbReference type="Gene3D" id="3.40.50.300">
    <property type="entry name" value="P-loop containing nucleotide triphosphate hydrolases"/>
    <property type="match status" value="1"/>
</dbReference>
<sequence length="236" mass="24955">MSLLEVKQVSKRFGGLTANQDVSFSVDAGTVVGLIGPNGAGKTTMFNCVAGYYVPSAGSIQLDGRNIGGLPPEACARAGVARTFQVARTFTSMTACENVMAAAMLLQHNVAKARTAAMGWLAFANLQRFADKPAASMTISEQRRLAVARALAIEPKILLMDEVMAGLNPSEVREAVDVVLKIRDRGIACLIVEHVLEGIMPIADKIVVLDRGVKIAEGTPQQVSNDPAVLTAYLGD</sequence>
<evidence type="ECO:0000313" key="7">
    <source>
        <dbReference type="Proteomes" id="UP001180487"/>
    </source>
</evidence>
<dbReference type="InterPro" id="IPR003593">
    <property type="entry name" value="AAA+_ATPase"/>
</dbReference>
<dbReference type="Proteomes" id="UP001180487">
    <property type="component" value="Unassembled WGS sequence"/>
</dbReference>
<dbReference type="SUPFAM" id="SSF52540">
    <property type="entry name" value="P-loop containing nucleoside triphosphate hydrolases"/>
    <property type="match status" value="1"/>
</dbReference>
<keyword evidence="2" id="KW-0472">Membrane</keyword>
<comment type="caution">
    <text evidence="6">The sequence shown here is derived from an EMBL/GenBank/DDBJ whole genome shotgun (WGS) entry which is preliminary data.</text>
</comment>
<evidence type="ECO:0000256" key="2">
    <source>
        <dbReference type="ARBA" id="ARBA00022475"/>
    </source>
</evidence>
<dbReference type="PROSITE" id="PS50893">
    <property type="entry name" value="ABC_TRANSPORTER_2"/>
    <property type="match status" value="1"/>
</dbReference>
<keyword evidence="4 6" id="KW-0067">ATP-binding</keyword>
<dbReference type="SMART" id="SM00382">
    <property type="entry name" value="AAA"/>
    <property type="match status" value="1"/>
</dbReference>
<dbReference type="CDD" id="cd03219">
    <property type="entry name" value="ABC_Mj1267_LivG_branched"/>
    <property type="match status" value="1"/>
</dbReference>
<dbReference type="Pfam" id="PF00005">
    <property type="entry name" value="ABC_tran"/>
    <property type="match status" value="1"/>
</dbReference>
<dbReference type="InterPro" id="IPR003439">
    <property type="entry name" value="ABC_transporter-like_ATP-bd"/>
</dbReference>
<feature type="domain" description="ABC transporter" evidence="5">
    <location>
        <begin position="4"/>
        <end position="236"/>
    </location>
</feature>
<keyword evidence="2" id="KW-1003">Cell membrane</keyword>
<protein>
    <submittedName>
        <fullName evidence="6">Branched-chain amino acid transport system ATP-binding protein</fullName>
    </submittedName>
</protein>
<keyword evidence="3" id="KW-0547">Nucleotide-binding</keyword>
<reference evidence="6 7" key="1">
    <citation type="submission" date="2023-07" db="EMBL/GenBank/DDBJ databases">
        <title>Sorghum-associated microbial communities from plants grown in Nebraska, USA.</title>
        <authorList>
            <person name="Schachtman D."/>
        </authorList>
    </citation>
    <scope>NUCLEOTIDE SEQUENCE [LARGE SCALE GENOMIC DNA]</scope>
    <source>
        <strain evidence="6 7">BE313</strain>
    </source>
</reference>
<evidence type="ECO:0000256" key="4">
    <source>
        <dbReference type="ARBA" id="ARBA00022840"/>
    </source>
</evidence>
<evidence type="ECO:0000256" key="1">
    <source>
        <dbReference type="ARBA" id="ARBA00022448"/>
    </source>
</evidence>
<organism evidence="6 7">
    <name type="scientific">Rhodoferax ferrireducens</name>
    <dbReference type="NCBI Taxonomy" id="192843"/>
    <lineage>
        <taxon>Bacteria</taxon>
        <taxon>Pseudomonadati</taxon>
        <taxon>Pseudomonadota</taxon>
        <taxon>Betaproteobacteria</taxon>
        <taxon>Burkholderiales</taxon>
        <taxon>Comamonadaceae</taxon>
        <taxon>Rhodoferax</taxon>
    </lineage>
</organism>
<keyword evidence="7" id="KW-1185">Reference proteome</keyword>
<dbReference type="GO" id="GO:0005524">
    <property type="term" value="F:ATP binding"/>
    <property type="evidence" value="ECO:0007669"/>
    <property type="project" value="UniProtKB-KW"/>
</dbReference>
<dbReference type="PANTHER" id="PTHR45772">
    <property type="entry name" value="CONSERVED COMPONENT OF ABC TRANSPORTER FOR NATURAL AMINO ACIDS-RELATED"/>
    <property type="match status" value="1"/>
</dbReference>
<dbReference type="InterPro" id="IPR051120">
    <property type="entry name" value="ABC_AA/LPS_Transport"/>
</dbReference>
<dbReference type="InterPro" id="IPR032823">
    <property type="entry name" value="BCA_ABC_TP_C"/>
</dbReference>
<accession>A0ABU2C7G1</accession>
<dbReference type="PANTHER" id="PTHR45772:SF7">
    <property type="entry name" value="AMINO ACID ABC TRANSPORTER ATP-BINDING PROTEIN"/>
    <property type="match status" value="1"/>
</dbReference>
<dbReference type="Pfam" id="PF12399">
    <property type="entry name" value="BCA_ABC_TP_C"/>
    <property type="match status" value="1"/>
</dbReference>
<dbReference type="InterPro" id="IPR027417">
    <property type="entry name" value="P-loop_NTPase"/>
</dbReference>
<evidence type="ECO:0000313" key="6">
    <source>
        <dbReference type="EMBL" id="MDR7377209.1"/>
    </source>
</evidence>
<keyword evidence="1" id="KW-0813">Transport</keyword>
<dbReference type="EMBL" id="JAVDXT010000002">
    <property type="protein sequence ID" value="MDR7377209.1"/>
    <property type="molecule type" value="Genomic_DNA"/>
</dbReference>